<name>A0A1Y6B4P7_9BACT</name>
<evidence type="ECO:0000313" key="7">
    <source>
        <dbReference type="EMBL" id="SME87769.1"/>
    </source>
</evidence>
<dbReference type="Pfam" id="PF00590">
    <property type="entry name" value="TP_methylase"/>
    <property type="match status" value="1"/>
</dbReference>
<dbReference type="EMBL" id="FWZT01000001">
    <property type="protein sequence ID" value="SME87769.1"/>
    <property type="molecule type" value="Genomic_DNA"/>
</dbReference>
<proteinExistence type="predicted"/>
<dbReference type="OrthoDB" id="9809084at2"/>
<dbReference type="InterPro" id="IPR014777">
    <property type="entry name" value="4pyrrole_Mease_sub1"/>
</dbReference>
<dbReference type="PIRSF" id="PIRSF005917">
    <property type="entry name" value="MTase_YraL"/>
    <property type="match status" value="1"/>
</dbReference>
<dbReference type="InterPro" id="IPR008189">
    <property type="entry name" value="rRNA_ssu_MeTfrase_I"/>
</dbReference>
<dbReference type="STRING" id="1513793.SAMN06296036_10121"/>
<dbReference type="AlphaFoldDB" id="A0A1Y6B4P7"/>
<organism evidence="7 8">
    <name type="scientific">Pseudobacteriovorax antillogorgiicola</name>
    <dbReference type="NCBI Taxonomy" id="1513793"/>
    <lineage>
        <taxon>Bacteria</taxon>
        <taxon>Pseudomonadati</taxon>
        <taxon>Bdellovibrionota</taxon>
        <taxon>Oligoflexia</taxon>
        <taxon>Oligoflexales</taxon>
        <taxon>Pseudobacteriovoracaceae</taxon>
        <taxon>Pseudobacteriovorax</taxon>
    </lineage>
</organism>
<dbReference type="SUPFAM" id="SSF53790">
    <property type="entry name" value="Tetrapyrrole methylase"/>
    <property type="match status" value="1"/>
</dbReference>
<dbReference type="InterPro" id="IPR000878">
    <property type="entry name" value="4pyrrol_Mease"/>
</dbReference>
<dbReference type="Proteomes" id="UP000192907">
    <property type="component" value="Unassembled WGS sequence"/>
</dbReference>
<evidence type="ECO:0000256" key="3">
    <source>
        <dbReference type="ARBA" id="ARBA00022603"/>
    </source>
</evidence>
<dbReference type="InterPro" id="IPR035996">
    <property type="entry name" value="4pyrrol_Methylase_sf"/>
</dbReference>
<evidence type="ECO:0000256" key="4">
    <source>
        <dbReference type="ARBA" id="ARBA00022679"/>
    </source>
</evidence>
<dbReference type="PANTHER" id="PTHR46111:SF1">
    <property type="entry name" value="RIBOSOMAL RNA SMALL SUBUNIT METHYLTRANSFERASE I"/>
    <property type="match status" value="1"/>
</dbReference>
<dbReference type="GO" id="GO:0008168">
    <property type="term" value="F:methyltransferase activity"/>
    <property type="evidence" value="ECO:0007669"/>
    <property type="project" value="UniProtKB-KW"/>
</dbReference>
<dbReference type="RefSeq" id="WP_132314845.1">
    <property type="nucleotide sequence ID" value="NZ_FWZT01000001.1"/>
</dbReference>
<evidence type="ECO:0000256" key="1">
    <source>
        <dbReference type="ARBA" id="ARBA00022490"/>
    </source>
</evidence>
<gene>
    <name evidence="7" type="ORF">SAMN06296036_10121</name>
</gene>
<keyword evidence="1" id="KW-0963">Cytoplasm</keyword>
<evidence type="ECO:0000256" key="5">
    <source>
        <dbReference type="ARBA" id="ARBA00022691"/>
    </source>
</evidence>
<dbReference type="GO" id="GO:0006364">
    <property type="term" value="P:rRNA processing"/>
    <property type="evidence" value="ECO:0007669"/>
    <property type="project" value="UniProtKB-KW"/>
</dbReference>
<accession>A0A1Y6B4P7</accession>
<protein>
    <submittedName>
        <fullName evidence="7">16S rRNA (Cytidine1402-2'-O)-methyltransferase</fullName>
    </submittedName>
</protein>
<keyword evidence="2" id="KW-0698">rRNA processing</keyword>
<keyword evidence="5" id="KW-0949">S-adenosyl-L-methionine</keyword>
<evidence type="ECO:0000256" key="2">
    <source>
        <dbReference type="ARBA" id="ARBA00022552"/>
    </source>
</evidence>
<keyword evidence="4 7" id="KW-0808">Transferase</keyword>
<dbReference type="InterPro" id="IPR014776">
    <property type="entry name" value="4pyrrole_Mease_sub2"/>
</dbReference>
<dbReference type="Gene3D" id="3.40.1010.10">
    <property type="entry name" value="Cobalt-precorrin-4 Transmethylase, Domain 1"/>
    <property type="match status" value="1"/>
</dbReference>
<evidence type="ECO:0000313" key="8">
    <source>
        <dbReference type="Proteomes" id="UP000192907"/>
    </source>
</evidence>
<feature type="domain" description="Tetrapyrrole methylase" evidence="6">
    <location>
        <begin position="19"/>
        <end position="211"/>
    </location>
</feature>
<sequence length="241" mass="26453">MSDAKPNARGTLILASNCLGLPDDIPQRSLTALRESDLLVFEEDRPARQALKAAGIHRDYLKFTEHNEASTREDVKQALKSGQTVCYMSDQGVPTLADPGSELLKIAYSLDAPVRVIPGPSSVTAALAACPFLESRFLYYGFLPREPDKRSIAIAELAQNPHPIVFLDTPYRRKALLEALSQGFGGDRKALLAVDISGDQEGFYHRSLDALADLTLDKLNFVIVVQGAATKSRPKKKRRPH</sequence>
<keyword evidence="3 7" id="KW-0489">Methyltransferase</keyword>
<evidence type="ECO:0000259" key="6">
    <source>
        <dbReference type="Pfam" id="PF00590"/>
    </source>
</evidence>
<dbReference type="Gene3D" id="3.30.950.10">
    <property type="entry name" value="Methyltransferase, Cobalt-precorrin-4 Transmethylase, Domain 2"/>
    <property type="match status" value="1"/>
</dbReference>
<dbReference type="PANTHER" id="PTHR46111">
    <property type="entry name" value="RIBOSOMAL RNA SMALL SUBUNIT METHYLTRANSFERASE I"/>
    <property type="match status" value="1"/>
</dbReference>
<keyword evidence="8" id="KW-1185">Reference proteome</keyword>
<reference evidence="8" key="1">
    <citation type="submission" date="2017-04" db="EMBL/GenBank/DDBJ databases">
        <authorList>
            <person name="Varghese N."/>
            <person name="Submissions S."/>
        </authorList>
    </citation>
    <scope>NUCLEOTIDE SEQUENCE [LARGE SCALE GENOMIC DNA]</scope>
    <source>
        <strain evidence="8">RKEM611</strain>
    </source>
</reference>
<dbReference type="GO" id="GO:0032259">
    <property type="term" value="P:methylation"/>
    <property type="evidence" value="ECO:0007669"/>
    <property type="project" value="UniProtKB-KW"/>
</dbReference>